<dbReference type="AlphaFoldDB" id="A0A128ES85"/>
<evidence type="ECO:0000256" key="1">
    <source>
        <dbReference type="SAM" id="Coils"/>
    </source>
</evidence>
<keyword evidence="3" id="KW-1185">Reference proteome</keyword>
<evidence type="ECO:0000313" key="2">
    <source>
        <dbReference type="EMBL" id="CZF77423.1"/>
    </source>
</evidence>
<accession>A0A128ES85</accession>
<dbReference type="Gene3D" id="1.20.1270.340">
    <property type="match status" value="1"/>
</dbReference>
<reference evidence="3" key="1">
    <citation type="submission" date="2016-02" db="EMBL/GenBank/DDBJ databases">
        <authorList>
            <person name="Rodrigo-Torres Lidia"/>
            <person name="Arahal R.David."/>
        </authorList>
    </citation>
    <scope>NUCLEOTIDE SEQUENCE [LARGE SCALE GENOMIC DNA]</scope>
    <source>
        <strain evidence="3">CECT 8713</strain>
    </source>
</reference>
<protein>
    <submittedName>
        <fullName evidence="2">Primosomal replication protein N</fullName>
    </submittedName>
</protein>
<organism evidence="2 3">
    <name type="scientific">Grimontia marina</name>
    <dbReference type="NCBI Taxonomy" id="646534"/>
    <lineage>
        <taxon>Bacteria</taxon>
        <taxon>Pseudomonadati</taxon>
        <taxon>Pseudomonadota</taxon>
        <taxon>Gammaproteobacteria</taxon>
        <taxon>Vibrionales</taxon>
        <taxon>Vibrionaceae</taxon>
        <taxon>Grimontia</taxon>
    </lineage>
</organism>
<feature type="coiled-coil region" evidence="1">
    <location>
        <begin position="69"/>
        <end position="96"/>
    </location>
</feature>
<dbReference type="InterPro" id="IPR038338">
    <property type="entry name" value="PriC_sf"/>
</dbReference>
<evidence type="ECO:0000313" key="3">
    <source>
        <dbReference type="Proteomes" id="UP000073601"/>
    </source>
</evidence>
<dbReference type="InterPro" id="IPR010890">
    <property type="entry name" value="PriC"/>
</dbReference>
<dbReference type="Proteomes" id="UP000073601">
    <property type="component" value="Unassembled WGS sequence"/>
</dbReference>
<proteinExistence type="predicted"/>
<gene>
    <name evidence="2" type="primary">priC</name>
    <name evidence="2" type="ORF">GMA8713_00163</name>
</gene>
<keyword evidence="1" id="KW-0175">Coiled coil</keyword>
<dbReference type="EMBL" id="FIZY01000001">
    <property type="protein sequence ID" value="CZF77423.1"/>
    <property type="molecule type" value="Genomic_DNA"/>
</dbReference>
<dbReference type="Pfam" id="PF07445">
    <property type="entry name" value="PriC"/>
    <property type="match status" value="1"/>
</dbReference>
<name>A0A128ES85_9GAMM</name>
<dbReference type="OrthoDB" id="6402824at2"/>
<dbReference type="RefSeq" id="WP_062704800.1">
    <property type="nucleotide sequence ID" value="NZ_CAWRCI010000001.1"/>
</dbReference>
<sequence length="182" mass="20808">MDLSSLRTELQTLANRAAEIDRKRGESAKPLFDERLFSCLAKLLTPCVSEAKSVVDTLEREQASGRLSAMRAEHLCEKLVNQIGALQREMATLSIRQQEKAMTPKSGASISQLYQDLARHQGWERRLEDMVRDAEAKLGQYASFTEQQQAQKQLLAIEKRLSRCREARQKIESRISFRERKG</sequence>